<name>A0A5S9F646_UABAM</name>
<dbReference type="OrthoDB" id="526867at2"/>
<evidence type="ECO:0000313" key="3">
    <source>
        <dbReference type="EMBL" id="BBM87515.1"/>
    </source>
</evidence>
<organism evidence="3 4">
    <name type="scientific">Uabimicrobium amorphum</name>
    <dbReference type="NCBI Taxonomy" id="2596890"/>
    <lineage>
        <taxon>Bacteria</taxon>
        <taxon>Pseudomonadati</taxon>
        <taxon>Planctomycetota</taxon>
        <taxon>Candidatus Uabimicrobiia</taxon>
        <taxon>Candidatus Uabimicrobiales</taxon>
        <taxon>Candidatus Uabimicrobiaceae</taxon>
        <taxon>Candidatus Uabimicrobium</taxon>
    </lineage>
</organism>
<dbReference type="AlphaFoldDB" id="A0A5S9F646"/>
<keyword evidence="1" id="KW-0732">Signal</keyword>
<proteinExistence type="predicted"/>
<evidence type="ECO:0000256" key="1">
    <source>
        <dbReference type="SAM" id="SignalP"/>
    </source>
</evidence>
<accession>A0A5S9F646</accession>
<sequence>MKNAILFMVVISLSVGMMADVFDAWNEKYDGVVKDHVKQSVVKGIQGSYVDYKALRGDRRVDELRRALASLPSLSSQSRNKRLACWMNYYNFLTLYIVAKNPGLKGLQDLNKPGKNIWNQDAGKVSGKSYTLDHIEHKIIRSYGEPRIHFALVCAAVSCPNLLNEAYTADKLEKQLAKQLRVFALNKKKGIHLDKYNKTLKLSSLFDWFKSDFSNDSKKWLYNNKIIPRYALSYKVSYLNYDWDLNALPGKN</sequence>
<dbReference type="KEGG" id="uam:UABAM_05927"/>
<evidence type="ECO:0000313" key="4">
    <source>
        <dbReference type="Proteomes" id="UP000326354"/>
    </source>
</evidence>
<evidence type="ECO:0000259" key="2">
    <source>
        <dbReference type="Pfam" id="PF04784"/>
    </source>
</evidence>
<dbReference type="PANTHER" id="PTHR46361">
    <property type="entry name" value="ELECTRON CARRIER/ PROTEIN DISULFIDE OXIDOREDUCTASE"/>
    <property type="match status" value="1"/>
</dbReference>
<dbReference type="Proteomes" id="UP000326354">
    <property type="component" value="Chromosome"/>
</dbReference>
<feature type="domain" description="DUF547" evidence="2">
    <location>
        <begin position="75"/>
        <end position="183"/>
    </location>
</feature>
<gene>
    <name evidence="3" type="ORF">UABAM_05927</name>
</gene>
<feature type="chain" id="PRO_5024959193" evidence="1">
    <location>
        <begin position="20"/>
        <end position="252"/>
    </location>
</feature>
<dbReference type="RefSeq" id="WP_151971532.1">
    <property type="nucleotide sequence ID" value="NZ_AP019860.1"/>
</dbReference>
<feature type="signal peptide" evidence="1">
    <location>
        <begin position="1"/>
        <end position="19"/>
    </location>
</feature>
<dbReference type="InterPro" id="IPR006869">
    <property type="entry name" value="DUF547"/>
</dbReference>
<dbReference type="Pfam" id="PF04784">
    <property type="entry name" value="DUF547"/>
    <property type="match status" value="1"/>
</dbReference>
<protein>
    <submittedName>
        <fullName evidence="3">Membrane protein</fullName>
    </submittedName>
</protein>
<dbReference type="EMBL" id="AP019860">
    <property type="protein sequence ID" value="BBM87515.1"/>
    <property type="molecule type" value="Genomic_DNA"/>
</dbReference>
<keyword evidence="4" id="KW-1185">Reference proteome</keyword>
<dbReference type="PANTHER" id="PTHR46361:SF3">
    <property type="entry name" value="ELECTRON CARRIER_ PROTEIN DISULFIDE OXIDOREDUCTASE"/>
    <property type="match status" value="1"/>
</dbReference>
<reference evidence="3 4" key="1">
    <citation type="submission" date="2019-08" db="EMBL/GenBank/DDBJ databases">
        <title>Complete genome sequence of Candidatus Uab amorphum.</title>
        <authorList>
            <person name="Shiratori T."/>
            <person name="Suzuki S."/>
            <person name="Kakizawa Y."/>
            <person name="Ishida K."/>
        </authorList>
    </citation>
    <scope>NUCLEOTIDE SEQUENCE [LARGE SCALE GENOMIC DNA]</scope>
    <source>
        <strain evidence="3 4">SRT547</strain>
    </source>
</reference>